<sequence>MSTTPFNSIEASMYDDLLLSHARGVSSLNSCGAPGFVFSTDSLGNPSMAYIIDGSMLVIYGVFVLYTQAAKLTNALLPSIAYREIVSHFEWLKPKF</sequence>
<organism evidence="2 3">
    <name type="scientific">Streblomastix strix</name>
    <dbReference type="NCBI Taxonomy" id="222440"/>
    <lineage>
        <taxon>Eukaryota</taxon>
        <taxon>Metamonada</taxon>
        <taxon>Preaxostyla</taxon>
        <taxon>Oxymonadida</taxon>
        <taxon>Streblomastigidae</taxon>
        <taxon>Streblomastix</taxon>
    </lineage>
</organism>
<accession>A0A5J4TTK1</accession>
<evidence type="ECO:0000313" key="3">
    <source>
        <dbReference type="Proteomes" id="UP000324800"/>
    </source>
</evidence>
<name>A0A5J4TTK1_9EUKA</name>
<evidence type="ECO:0000256" key="1">
    <source>
        <dbReference type="SAM" id="Phobius"/>
    </source>
</evidence>
<protein>
    <submittedName>
        <fullName evidence="2">Uncharacterized protein</fullName>
    </submittedName>
</protein>
<gene>
    <name evidence="2" type="ORF">EZS28_043221</name>
</gene>
<dbReference type="AlphaFoldDB" id="A0A5J4TTK1"/>
<keyword evidence="1" id="KW-0812">Transmembrane</keyword>
<dbReference type="Proteomes" id="UP000324800">
    <property type="component" value="Unassembled WGS sequence"/>
</dbReference>
<keyword evidence="1" id="KW-0472">Membrane</keyword>
<dbReference type="EMBL" id="SNRW01025808">
    <property type="protein sequence ID" value="KAA6361252.1"/>
    <property type="molecule type" value="Genomic_DNA"/>
</dbReference>
<proteinExistence type="predicted"/>
<comment type="caution">
    <text evidence="2">The sequence shown here is derived from an EMBL/GenBank/DDBJ whole genome shotgun (WGS) entry which is preliminary data.</text>
</comment>
<keyword evidence="1" id="KW-1133">Transmembrane helix</keyword>
<feature type="transmembrane region" description="Helical" evidence="1">
    <location>
        <begin position="48"/>
        <end position="66"/>
    </location>
</feature>
<evidence type="ECO:0000313" key="2">
    <source>
        <dbReference type="EMBL" id="KAA6361252.1"/>
    </source>
</evidence>
<reference evidence="2 3" key="1">
    <citation type="submission" date="2019-03" db="EMBL/GenBank/DDBJ databases">
        <title>Single cell metagenomics reveals metabolic interactions within the superorganism composed of flagellate Streblomastix strix and complex community of Bacteroidetes bacteria on its surface.</title>
        <authorList>
            <person name="Treitli S.C."/>
            <person name="Kolisko M."/>
            <person name="Husnik F."/>
            <person name="Keeling P."/>
            <person name="Hampl V."/>
        </authorList>
    </citation>
    <scope>NUCLEOTIDE SEQUENCE [LARGE SCALE GENOMIC DNA]</scope>
    <source>
        <strain evidence="2">ST1C</strain>
    </source>
</reference>